<reference evidence="8" key="1">
    <citation type="submission" date="2023-08" db="EMBL/GenBank/DDBJ databases">
        <title>The Comparative Genomic Analysis of Yersiniaceae from Polar Regions.</title>
        <authorList>
            <person name="Goncharov A."/>
            <person name="Aslanov B."/>
            <person name="Kolodzhieva V."/>
            <person name="Azarov D."/>
            <person name="Mochov A."/>
            <person name="Lebedeva E."/>
        </authorList>
    </citation>
    <scope>NUCLEOTIDE SEQUENCE</scope>
    <source>
        <strain evidence="8">Vf</strain>
    </source>
</reference>
<evidence type="ECO:0000256" key="4">
    <source>
        <dbReference type="ARBA" id="ARBA00022989"/>
    </source>
</evidence>
<protein>
    <submittedName>
        <fullName evidence="8">DMT family transporter</fullName>
    </submittedName>
</protein>
<dbReference type="PANTHER" id="PTHR42920:SF5">
    <property type="entry name" value="EAMA DOMAIN-CONTAINING PROTEIN"/>
    <property type="match status" value="1"/>
</dbReference>
<evidence type="ECO:0000259" key="7">
    <source>
        <dbReference type="Pfam" id="PF00892"/>
    </source>
</evidence>
<dbReference type="PANTHER" id="PTHR42920">
    <property type="entry name" value="OS03G0707200 PROTEIN-RELATED"/>
    <property type="match status" value="1"/>
</dbReference>
<feature type="transmembrane region" description="Helical" evidence="6">
    <location>
        <begin position="36"/>
        <end position="52"/>
    </location>
</feature>
<dbReference type="AlphaFoldDB" id="A0AAJ1YGY0"/>
<evidence type="ECO:0000256" key="6">
    <source>
        <dbReference type="SAM" id="Phobius"/>
    </source>
</evidence>
<dbReference type="InterPro" id="IPR051258">
    <property type="entry name" value="Diverse_Substrate_Transporter"/>
</dbReference>
<keyword evidence="5 6" id="KW-0472">Membrane</keyword>
<feature type="transmembrane region" description="Helical" evidence="6">
    <location>
        <begin position="209"/>
        <end position="228"/>
    </location>
</feature>
<evidence type="ECO:0000256" key="1">
    <source>
        <dbReference type="ARBA" id="ARBA00004651"/>
    </source>
</evidence>
<dbReference type="Proteomes" id="UP001224622">
    <property type="component" value="Unassembled WGS sequence"/>
</dbReference>
<feature type="transmembrane region" description="Helical" evidence="6">
    <location>
        <begin position="64"/>
        <end position="86"/>
    </location>
</feature>
<accession>A0AAJ1YGY0</accession>
<feature type="domain" description="EamA" evidence="7">
    <location>
        <begin position="150"/>
        <end position="278"/>
    </location>
</feature>
<comment type="caution">
    <text evidence="8">The sequence shown here is derived from an EMBL/GenBank/DDBJ whole genome shotgun (WGS) entry which is preliminary data.</text>
</comment>
<evidence type="ECO:0000313" key="8">
    <source>
        <dbReference type="EMBL" id="MDQ9127699.1"/>
    </source>
</evidence>
<evidence type="ECO:0000256" key="2">
    <source>
        <dbReference type="ARBA" id="ARBA00022475"/>
    </source>
</evidence>
<dbReference type="InterPro" id="IPR000620">
    <property type="entry name" value="EamA_dom"/>
</dbReference>
<feature type="transmembrane region" description="Helical" evidence="6">
    <location>
        <begin position="240"/>
        <end position="256"/>
    </location>
</feature>
<evidence type="ECO:0000313" key="9">
    <source>
        <dbReference type="Proteomes" id="UP001224622"/>
    </source>
</evidence>
<feature type="transmembrane region" description="Helical" evidence="6">
    <location>
        <begin position="262"/>
        <end position="280"/>
    </location>
</feature>
<feature type="transmembrane region" description="Helical" evidence="6">
    <location>
        <begin position="149"/>
        <end position="167"/>
    </location>
</feature>
<dbReference type="InterPro" id="IPR037185">
    <property type="entry name" value="EmrE-like"/>
</dbReference>
<dbReference type="GO" id="GO:0005886">
    <property type="term" value="C:plasma membrane"/>
    <property type="evidence" value="ECO:0007669"/>
    <property type="project" value="UniProtKB-SubCell"/>
</dbReference>
<evidence type="ECO:0000256" key="5">
    <source>
        <dbReference type="ARBA" id="ARBA00023136"/>
    </source>
</evidence>
<feature type="transmembrane region" description="Helical" evidence="6">
    <location>
        <begin position="120"/>
        <end position="137"/>
    </location>
</feature>
<feature type="transmembrane region" description="Helical" evidence="6">
    <location>
        <begin position="179"/>
        <end position="197"/>
    </location>
</feature>
<dbReference type="RefSeq" id="WP_309047759.1">
    <property type="nucleotide sequence ID" value="NZ_JAVIGA010000015.1"/>
</dbReference>
<keyword evidence="2" id="KW-1003">Cell membrane</keyword>
<dbReference type="Pfam" id="PF00892">
    <property type="entry name" value="EamA"/>
    <property type="match status" value="1"/>
</dbReference>
<keyword evidence="3 6" id="KW-0812">Transmembrane</keyword>
<dbReference type="EMBL" id="JAVIGA010000015">
    <property type="protein sequence ID" value="MDQ9127699.1"/>
    <property type="molecule type" value="Genomic_DNA"/>
</dbReference>
<feature type="transmembrane region" description="Helical" evidence="6">
    <location>
        <begin position="92"/>
        <end position="113"/>
    </location>
</feature>
<name>A0AAJ1YGY0_SERFO</name>
<evidence type="ECO:0000256" key="3">
    <source>
        <dbReference type="ARBA" id="ARBA00022692"/>
    </source>
</evidence>
<proteinExistence type="predicted"/>
<keyword evidence="4 6" id="KW-1133">Transmembrane helix</keyword>
<organism evidence="8 9">
    <name type="scientific">Serratia fonticola</name>
    <dbReference type="NCBI Taxonomy" id="47917"/>
    <lineage>
        <taxon>Bacteria</taxon>
        <taxon>Pseudomonadati</taxon>
        <taxon>Pseudomonadota</taxon>
        <taxon>Gammaproteobacteria</taxon>
        <taxon>Enterobacterales</taxon>
        <taxon>Yersiniaceae</taxon>
        <taxon>Serratia</taxon>
    </lineage>
</organism>
<gene>
    <name evidence="8" type="ORF">RDT67_14820</name>
</gene>
<comment type="subcellular location">
    <subcellularLocation>
        <location evidence="1">Cell membrane</location>
        <topology evidence="1">Multi-pass membrane protein</topology>
    </subcellularLocation>
</comment>
<dbReference type="SUPFAM" id="SSF103481">
    <property type="entry name" value="Multidrug resistance efflux transporter EmrE"/>
    <property type="match status" value="1"/>
</dbReference>
<sequence>MIKLPQAPLFGLAAIALWSTNAPVAKWIFQYYPVSYVQLLQFIGALSVFICMHKLNKKKVQGRISLKVILIGLIGLVGTMIFQYLAFAMAPILAANLIAYCWPLILAFMFIIAGTSNSPWILALCSVAGFIGVSMIINTGNEVISYNDWLGYMCALLSAICMASYSFLIGRYHVSSAQVLIPAACIGMIIAGVWVAWEGVSLKLSPLIFVGLYLGAGPMGLGFLFWSIAMRKDLSGRTSLLGYLTPVTSTFLLWLFGETLGLYSILGACLVFLSCIIVGVSSGRSEKPTQPTTL</sequence>